<evidence type="ECO:0000259" key="3">
    <source>
        <dbReference type="PROSITE" id="PS51462"/>
    </source>
</evidence>
<evidence type="ECO:0000256" key="2">
    <source>
        <dbReference type="ARBA" id="ARBA00022801"/>
    </source>
</evidence>
<accession>A0A645BP84</accession>
<evidence type="ECO:0000313" key="4">
    <source>
        <dbReference type="EMBL" id="MPM67057.1"/>
    </source>
</evidence>
<name>A0A645BP84_9ZZZZ</name>
<dbReference type="PROSITE" id="PS51462">
    <property type="entry name" value="NUDIX"/>
    <property type="match status" value="1"/>
</dbReference>
<comment type="cofactor">
    <cofactor evidence="1">
        <name>Mg(2+)</name>
        <dbReference type="ChEBI" id="CHEBI:18420"/>
    </cofactor>
</comment>
<organism evidence="4">
    <name type="scientific">bioreactor metagenome</name>
    <dbReference type="NCBI Taxonomy" id="1076179"/>
    <lineage>
        <taxon>unclassified sequences</taxon>
        <taxon>metagenomes</taxon>
        <taxon>ecological metagenomes</taxon>
    </lineage>
</organism>
<proteinExistence type="predicted"/>
<dbReference type="InterPro" id="IPR015797">
    <property type="entry name" value="NUDIX_hydrolase-like_dom_sf"/>
</dbReference>
<feature type="domain" description="Nudix hydrolase" evidence="3">
    <location>
        <begin position="20"/>
        <end position="151"/>
    </location>
</feature>
<dbReference type="InterPro" id="IPR020084">
    <property type="entry name" value="NUDIX_hydrolase_CS"/>
</dbReference>
<gene>
    <name evidence="4" type="ORF">SDC9_113973</name>
</gene>
<dbReference type="AlphaFoldDB" id="A0A645BP84"/>
<dbReference type="InterPro" id="IPR000086">
    <property type="entry name" value="NUDIX_hydrolase_dom"/>
</dbReference>
<dbReference type="Gene3D" id="3.90.79.10">
    <property type="entry name" value="Nucleoside Triphosphate Pyrophosphohydrolase"/>
    <property type="match status" value="1"/>
</dbReference>
<dbReference type="Pfam" id="PF00293">
    <property type="entry name" value="NUDIX"/>
    <property type="match status" value="1"/>
</dbReference>
<dbReference type="CDD" id="cd02883">
    <property type="entry name" value="NUDIX_Hydrolase"/>
    <property type="match status" value="1"/>
</dbReference>
<dbReference type="PANTHER" id="PTHR43046:SF15">
    <property type="entry name" value="MUTT_NUDIX FAMILY PROTEIN"/>
    <property type="match status" value="1"/>
</dbReference>
<evidence type="ECO:0000256" key="1">
    <source>
        <dbReference type="ARBA" id="ARBA00001946"/>
    </source>
</evidence>
<dbReference type="GO" id="GO:0016787">
    <property type="term" value="F:hydrolase activity"/>
    <property type="evidence" value="ECO:0007669"/>
    <property type="project" value="UniProtKB-KW"/>
</dbReference>
<dbReference type="PANTHER" id="PTHR43046">
    <property type="entry name" value="GDP-MANNOSE MANNOSYL HYDROLASE"/>
    <property type="match status" value="1"/>
</dbReference>
<sequence>MIFNYELGLKKEQMENTKVNYRQAVRGIIFKDNKILMVHNNKGDYKFPGGGVNKEEAFEAALMREVCEETGYMISNVLGKIGVMVERKIDDFDETLMFEMTSHYYLCEVSSTKTAQNLDDYEADLDFQPVWMLIDEAIKVNEEILKKDFNDRNPWVDRDTLVLKELRKIRG</sequence>
<reference evidence="4" key="1">
    <citation type="submission" date="2019-08" db="EMBL/GenBank/DDBJ databases">
        <authorList>
            <person name="Kucharzyk K."/>
            <person name="Murdoch R.W."/>
            <person name="Higgins S."/>
            <person name="Loffler F."/>
        </authorList>
    </citation>
    <scope>NUCLEOTIDE SEQUENCE</scope>
</reference>
<protein>
    <recommendedName>
        <fullName evidence="3">Nudix hydrolase domain-containing protein</fullName>
    </recommendedName>
</protein>
<dbReference type="EMBL" id="VSSQ01021457">
    <property type="protein sequence ID" value="MPM67057.1"/>
    <property type="molecule type" value="Genomic_DNA"/>
</dbReference>
<dbReference type="SUPFAM" id="SSF55811">
    <property type="entry name" value="Nudix"/>
    <property type="match status" value="1"/>
</dbReference>
<dbReference type="PROSITE" id="PS00893">
    <property type="entry name" value="NUDIX_BOX"/>
    <property type="match status" value="1"/>
</dbReference>
<keyword evidence="2" id="KW-0378">Hydrolase</keyword>
<comment type="caution">
    <text evidence="4">The sequence shown here is derived from an EMBL/GenBank/DDBJ whole genome shotgun (WGS) entry which is preliminary data.</text>
</comment>